<dbReference type="EMBL" id="AGAY01000013">
    <property type="protein sequence ID" value="EGY53443.1"/>
    <property type="molecule type" value="Genomic_DNA"/>
</dbReference>
<feature type="compositionally biased region" description="Pro residues" evidence="1">
    <location>
        <begin position="179"/>
        <end position="192"/>
    </location>
</feature>
<accession>G4CFH9</accession>
<protein>
    <submittedName>
        <fullName evidence="2">Uncharacterized protein</fullName>
    </submittedName>
</protein>
<feature type="region of interest" description="Disordered" evidence="1">
    <location>
        <begin position="144"/>
        <end position="192"/>
    </location>
</feature>
<evidence type="ECO:0000313" key="3">
    <source>
        <dbReference type="Proteomes" id="UP000003019"/>
    </source>
</evidence>
<dbReference type="AlphaFoldDB" id="G4CFH9"/>
<comment type="caution">
    <text evidence="2">The sequence shown here is derived from an EMBL/GenBank/DDBJ whole genome shotgun (WGS) entry which is preliminary data.</text>
</comment>
<keyword evidence="3" id="KW-1185">Reference proteome</keyword>
<name>G4CFH9_9NEIS</name>
<gene>
    <name evidence="2" type="ORF">HMPREF9371_0368</name>
</gene>
<organism evidence="2 3">
    <name type="scientific">Neisseria shayeganii 871</name>
    <dbReference type="NCBI Taxonomy" id="1032488"/>
    <lineage>
        <taxon>Bacteria</taxon>
        <taxon>Pseudomonadati</taxon>
        <taxon>Pseudomonadota</taxon>
        <taxon>Betaproteobacteria</taxon>
        <taxon>Neisseriales</taxon>
        <taxon>Neisseriaceae</taxon>
        <taxon>Neisseria</taxon>
    </lineage>
</organism>
<dbReference type="Proteomes" id="UP000003019">
    <property type="component" value="Unassembled WGS sequence"/>
</dbReference>
<evidence type="ECO:0000256" key="1">
    <source>
        <dbReference type="SAM" id="MobiDB-lite"/>
    </source>
</evidence>
<evidence type="ECO:0000313" key="2">
    <source>
        <dbReference type="EMBL" id="EGY53443.1"/>
    </source>
</evidence>
<dbReference type="STRING" id="1032488.HMPREF9371_0368"/>
<sequence>METIMQQIDDPRIPLRFTQTEAKTDAALRNGDLPQWHRNFLNMMWYARIPASVWNDIYLRTSKYTSLKLMNGEPVELDSGQIAVIEHLTNIASSLYTAGALPCKDTKAIAGVFKLGMDNANYPPQLERLTARVKELEAQLPREVPAATTTPNMPPPPPVAPVTPTSPVTAPAMPASTPVVPPLVPSPPRRLR</sequence>
<reference evidence="2 3" key="1">
    <citation type="submission" date="2011-05" db="EMBL/GenBank/DDBJ databases">
        <authorList>
            <person name="Muzny D."/>
            <person name="Qin X."/>
            <person name="Deng J."/>
            <person name="Jiang H."/>
            <person name="Liu Y."/>
            <person name="Qu J."/>
            <person name="Song X.-Z."/>
            <person name="Zhang L."/>
            <person name="Thornton R."/>
            <person name="Coyle M."/>
            <person name="Francisco L."/>
            <person name="Jackson L."/>
            <person name="Javaid M."/>
            <person name="Korchina V."/>
            <person name="Kovar C."/>
            <person name="Mata R."/>
            <person name="Mathew T."/>
            <person name="Ngo R."/>
            <person name="Nguyen L."/>
            <person name="Nguyen N."/>
            <person name="Okwuonu G."/>
            <person name="Ongeri F."/>
            <person name="Pham C."/>
            <person name="Simmons D."/>
            <person name="Wilczek-Boney K."/>
            <person name="Hale W."/>
            <person name="Jakkamsetti A."/>
            <person name="Pham P."/>
            <person name="Ruth R."/>
            <person name="San Lucas F."/>
            <person name="Warren J."/>
            <person name="Zhang J."/>
            <person name="Zhao Z."/>
            <person name="Zhou C."/>
            <person name="Zhu D."/>
            <person name="Lee S."/>
            <person name="Bess C."/>
            <person name="Blankenburg K."/>
            <person name="Forbes L."/>
            <person name="Fu Q."/>
            <person name="Gubbala S."/>
            <person name="Hirani K."/>
            <person name="Jayaseelan J.C."/>
            <person name="Lara F."/>
            <person name="Munidasa M."/>
            <person name="Palculict T."/>
            <person name="Patil S."/>
            <person name="Pu L.-L."/>
            <person name="Saada N."/>
            <person name="Tang L."/>
            <person name="Weissenberger G."/>
            <person name="Zhu Y."/>
            <person name="Hemphill L."/>
            <person name="Shang Y."/>
            <person name="Youmans B."/>
            <person name="Ayvaz T."/>
            <person name="Ross M."/>
            <person name="Santibanez J."/>
            <person name="Aqrawi P."/>
            <person name="Gross S."/>
            <person name="Joshi V."/>
            <person name="Fowler G."/>
            <person name="Nazareth L."/>
            <person name="Reid J."/>
            <person name="Worley K."/>
            <person name="Petrosino J."/>
            <person name="Highlander S."/>
            <person name="Gibbs R."/>
        </authorList>
    </citation>
    <scope>NUCLEOTIDE SEQUENCE [LARGE SCALE GENOMIC DNA]</scope>
    <source>
        <strain evidence="2 3">871</strain>
    </source>
</reference>
<feature type="compositionally biased region" description="Pro residues" evidence="1">
    <location>
        <begin position="152"/>
        <end position="161"/>
    </location>
</feature>
<proteinExistence type="predicted"/>
<dbReference type="HOGENOM" id="CLU_1413856_0_0_4"/>
<feature type="compositionally biased region" description="Low complexity" evidence="1">
    <location>
        <begin position="162"/>
        <end position="178"/>
    </location>
</feature>